<gene>
    <name evidence="1" type="ORF">HUE56_29915</name>
</gene>
<proteinExistence type="predicted"/>
<keyword evidence="1" id="KW-0614">Plasmid</keyword>
<keyword evidence="2" id="KW-1185">Reference proteome</keyword>
<dbReference type="KEGG" id="aoz:HUE56_29915"/>
<dbReference type="AlphaFoldDB" id="A0A6N1ASI8"/>
<dbReference type="RefSeq" id="WP_136705957.1">
    <property type="nucleotide sequence ID" value="NZ_BSOV01000001.1"/>
</dbReference>
<organism evidence="1 2">
    <name type="scientific">Azospirillum oryzae</name>
    <dbReference type="NCBI Taxonomy" id="286727"/>
    <lineage>
        <taxon>Bacteria</taxon>
        <taxon>Pseudomonadati</taxon>
        <taxon>Pseudomonadota</taxon>
        <taxon>Alphaproteobacteria</taxon>
        <taxon>Rhodospirillales</taxon>
        <taxon>Azospirillaceae</taxon>
        <taxon>Azospirillum</taxon>
    </lineage>
</organism>
<sequence>MLNEESPRARAYAIVFLYRVQKISFLRAIRELVALGMPELSGKGSCPVVDALYAHSLDALRRIIRENVPEPRPQLPDTSKLLRLARAA</sequence>
<geneLocation type="plasmid" evidence="1 2">
    <name>unnamed7</name>
</geneLocation>
<name>A0A6N1ASI8_9PROT</name>
<protein>
    <submittedName>
        <fullName evidence="1">Uncharacterized protein</fullName>
    </submittedName>
</protein>
<reference evidence="1 2" key="1">
    <citation type="submission" date="2020-06" db="EMBL/GenBank/DDBJ databases">
        <title>Complete genome of Azosprillum oryzae KACC14407.</title>
        <authorList>
            <person name="Kim M."/>
            <person name="Park Y.-J."/>
            <person name="Shin J.-H."/>
        </authorList>
    </citation>
    <scope>NUCLEOTIDE SEQUENCE [LARGE SCALE GENOMIC DNA]</scope>
    <source>
        <strain evidence="1 2">KACC 14407</strain>
        <plasmid evidence="1 2">unnamed7</plasmid>
    </source>
</reference>
<dbReference type="Proteomes" id="UP000509702">
    <property type="component" value="Plasmid unnamed7"/>
</dbReference>
<evidence type="ECO:0000313" key="2">
    <source>
        <dbReference type="Proteomes" id="UP000509702"/>
    </source>
</evidence>
<evidence type="ECO:0000313" key="1">
    <source>
        <dbReference type="EMBL" id="QKS54721.1"/>
    </source>
</evidence>
<accession>A0A6N1ASI8</accession>
<dbReference type="EMBL" id="CP054622">
    <property type="protein sequence ID" value="QKS54721.1"/>
    <property type="molecule type" value="Genomic_DNA"/>
</dbReference>